<dbReference type="AlphaFoldDB" id="A0A0M9GBN0"/>
<keyword evidence="6" id="KW-1185">Reference proteome</keyword>
<keyword evidence="2" id="KW-0378">Hydrolase</keyword>
<gene>
    <name evidence="5" type="ORF">ABB37_00921</name>
</gene>
<dbReference type="GeneID" id="26901218"/>
<reference evidence="5 6" key="1">
    <citation type="submission" date="2015-07" db="EMBL/GenBank/DDBJ databases">
        <title>High-quality genome of monoxenous trypanosomatid Leptomonas pyrrhocoris.</title>
        <authorList>
            <person name="Flegontov P."/>
            <person name="Butenko A."/>
            <person name="Firsov S."/>
            <person name="Vlcek C."/>
            <person name="Logacheva M.D."/>
            <person name="Field M."/>
            <person name="Filatov D."/>
            <person name="Flegontova O."/>
            <person name="Gerasimov E."/>
            <person name="Jackson A.P."/>
            <person name="Kelly S."/>
            <person name="Opperdoes F."/>
            <person name="O'Reilly A."/>
            <person name="Votypka J."/>
            <person name="Yurchenko V."/>
            <person name="Lukes J."/>
        </authorList>
    </citation>
    <scope>NUCLEOTIDE SEQUENCE [LARGE SCALE GENOMIC DNA]</scope>
    <source>
        <strain evidence="5">H10</strain>
    </source>
</reference>
<protein>
    <submittedName>
        <fullName evidence="5">Putative aminoacylase</fullName>
    </submittedName>
</protein>
<dbReference type="PANTHER" id="PTHR11014">
    <property type="entry name" value="PEPTIDASE M20 FAMILY MEMBER"/>
    <property type="match status" value="1"/>
</dbReference>
<evidence type="ECO:0000313" key="6">
    <source>
        <dbReference type="Proteomes" id="UP000037923"/>
    </source>
</evidence>
<comment type="similarity">
    <text evidence="1">Belongs to the peptidase M20 family.</text>
</comment>
<accession>A0A0M9GBN0</accession>
<evidence type="ECO:0000256" key="2">
    <source>
        <dbReference type="ARBA" id="ARBA00022801"/>
    </source>
</evidence>
<dbReference type="InterPro" id="IPR017439">
    <property type="entry name" value="Amidohydrolase"/>
</dbReference>
<dbReference type="InterPro" id="IPR011650">
    <property type="entry name" value="Peptidase_M20_dimer"/>
</dbReference>
<dbReference type="PANTHER" id="PTHR11014:SF63">
    <property type="entry name" value="METALLOPEPTIDASE, PUTATIVE (AFU_ORTHOLOGUE AFUA_6G09600)-RELATED"/>
    <property type="match status" value="1"/>
</dbReference>
<feature type="binding site" evidence="3">
    <location>
        <position position="169"/>
    </location>
    <ligand>
        <name>Mn(2+)</name>
        <dbReference type="ChEBI" id="CHEBI:29035"/>
        <label>2</label>
    </ligand>
</feature>
<comment type="caution">
    <text evidence="5">The sequence shown here is derived from an EMBL/GenBank/DDBJ whole genome shotgun (WGS) entry which is preliminary data.</text>
</comment>
<dbReference type="EMBL" id="LGTL01000001">
    <property type="protein sequence ID" value="KPA86877.1"/>
    <property type="molecule type" value="Genomic_DNA"/>
</dbReference>
<evidence type="ECO:0000259" key="4">
    <source>
        <dbReference type="Pfam" id="PF07687"/>
    </source>
</evidence>
<proteinExistence type="inferred from homology"/>
<dbReference type="VEuPathDB" id="TriTrypDB:LpyrH10_01_9210"/>
<dbReference type="SUPFAM" id="SSF55031">
    <property type="entry name" value="Bacterial exopeptidase dimerisation domain"/>
    <property type="match status" value="1"/>
</dbReference>
<dbReference type="InterPro" id="IPR002933">
    <property type="entry name" value="Peptidase_M20"/>
</dbReference>
<feature type="binding site" evidence="3">
    <location>
        <position position="108"/>
    </location>
    <ligand>
        <name>Mn(2+)</name>
        <dbReference type="ChEBI" id="CHEBI:29035"/>
        <label>2</label>
    </ligand>
</feature>
<dbReference type="PIRSF" id="PIRSF005962">
    <property type="entry name" value="Pept_M20D_amidohydro"/>
    <property type="match status" value="1"/>
</dbReference>
<dbReference type="Gene3D" id="3.40.630.10">
    <property type="entry name" value="Zn peptidases"/>
    <property type="match status" value="1"/>
</dbReference>
<dbReference type="Pfam" id="PF07687">
    <property type="entry name" value="M20_dimer"/>
    <property type="match status" value="1"/>
</dbReference>
<dbReference type="InterPro" id="IPR036264">
    <property type="entry name" value="Bact_exopeptidase_dim_dom"/>
</dbReference>
<evidence type="ECO:0000256" key="3">
    <source>
        <dbReference type="PIRSR" id="PIRSR005962-1"/>
    </source>
</evidence>
<dbReference type="NCBIfam" id="TIGR01891">
    <property type="entry name" value="amidohydrolases"/>
    <property type="match status" value="1"/>
</dbReference>
<evidence type="ECO:0000256" key="1">
    <source>
        <dbReference type="ARBA" id="ARBA00006153"/>
    </source>
</evidence>
<dbReference type="SUPFAM" id="SSF53187">
    <property type="entry name" value="Zn-dependent exopeptidases"/>
    <property type="match status" value="1"/>
</dbReference>
<feature type="binding site" evidence="3">
    <location>
        <position position="144"/>
    </location>
    <ligand>
        <name>Mn(2+)</name>
        <dbReference type="ChEBI" id="CHEBI:29035"/>
        <label>2</label>
    </ligand>
</feature>
<keyword evidence="3" id="KW-0479">Metal-binding</keyword>
<dbReference type="Pfam" id="PF01546">
    <property type="entry name" value="Peptidase_M20"/>
    <property type="match status" value="1"/>
</dbReference>
<dbReference type="Proteomes" id="UP000037923">
    <property type="component" value="Unassembled WGS sequence"/>
</dbReference>
<feature type="binding site" evidence="3">
    <location>
        <position position="372"/>
    </location>
    <ligand>
        <name>Mn(2+)</name>
        <dbReference type="ChEBI" id="CHEBI:29035"/>
        <label>2</label>
    </ligand>
</feature>
<dbReference type="FunFam" id="3.30.70.360:FF:000001">
    <property type="entry name" value="N-acetyldiaminopimelate deacetylase"/>
    <property type="match status" value="1"/>
</dbReference>
<dbReference type="EMBL" id="LGTL01000001">
    <property type="protein sequence ID" value="KPA86876.1"/>
    <property type="molecule type" value="Genomic_DNA"/>
</dbReference>
<comment type="cofactor">
    <cofactor evidence="3">
        <name>Mn(2+)</name>
        <dbReference type="ChEBI" id="CHEBI:29035"/>
    </cofactor>
    <text evidence="3">The Mn(2+) ion enhances activity.</text>
</comment>
<feature type="binding site" evidence="3">
    <location>
        <position position="110"/>
    </location>
    <ligand>
        <name>Mn(2+)</name>
        <dbReference type="ChEBI" id="CHEBI:29035"/>
        <label>2</label>
    </ligand>
</feature>
<dbReference type="OMA" id="RGTHASM"/>
<dbReference type="OrthoDB" id="6119954at2759"/>
<evidence type="ECO:0000313" key="5">
    <source>
        <dbReference type="EMBL" id="KPA86876.1"/>
    </source>
</evidence>
<dbReference type="GO" id="GO:0016787">
    <property type="term" value="F:hydrolase activity"/>
    <property type="evidence" value="ECO:0007669"/>
    <property type="project" value="UniProtKB-KW"/>
</dbReference>
<dbReference type="GO" id="GO:0046872">
    <property type="term" value="F:metal ion binding"/>
    <property type="evidence" value="ECO:0007669"/>
    <property type="project" value="UniProtKB-KW"/>
</dbReference>
<organism evidence="5 6">
    <name type="scientific">Leptomonas pyrrhocoris</name>
    <name type="common">Firebug parasite</name>
    <dbReference type="NCBI Taxonomy" id="157538"/>
    <lineage>
        <taxon>Eukaryota</taxon>
        <taxon>Discoba</taxon>
        <taxon>Euglenozoa</taxon>
        <taxon>Kinetoplastea</taxon>
        <taxon>Metakinetoplastina</taxon>
        <taxon>Trypanosomatida</taxon>
        <taxon>Trypanosomatidae</taxon>
        <taxon>Leishmaniinae</taxon>
        <taxon>Leptomonas</taxon>
    </lineage>
</organism>
<sequence>MPSLKEQLDQMVKEVQPQVIEWRRHIHAHPCLSHQEGPTVAYVQDILRSFSDKLIITNPTEHSILADLKGGAGEGPMIALRADMDALPLEELTDVPFKSQNPGVMHACGHDTHTAMLLGAAKVLCAVQDKMKGTVRFVFQHSEEASPSGAKQMVAAGAMQGVDMVFGLHNDPSLAVGRASSRPGIASSAVIDFNITVHGKGGHASAPQLCTDPIVIASDIVMNLQTIVSRRIAASKVPVISVTTLQAGTGSFNVIPDTANIRGTIRALSDEGERDAPRMLEKTANAIAGLYGATCTFDWPEVVYSMRNDPKCFEIMKKVCMEKLAEGEASFVPIKEPMFGAEDFSEFERVVPGCFGNFGVKNEAIGACHDCHNSSYKADEAGFVTATRIHVGLVEELLIPA</sequence>
<name>A0A0M9GBN0_LEPPY</name>
<keyword evidence="3" id="KW-0464">Manganese</keyword>
<dbReference type="RefSeq" id="XP_015665315.1">
    <property type="nucleotide sequence ID" value="XM_015797307.1"/>
</dbReference>
<feature type="domain" description="Peptidase M20 dimerisation" evidence="4">
    <location>
        <begin position="190"/>
        <end position="276"/>
    </location>
</feature>
<dbReference type="Gene3D" id="3.30.70.360">
    <property type="match status" value="1"/>
</dbReference>
<dbReference type="RefSeq" id="XP_015665316.1">
    <property type="nucleotide sequence ID" value="XM_015797308.1"/>
</dbReference>